<sequence length="684" mass="76039">MVPSVDDETLSDRDVPPNDSDTDVSDQRRLVPDNSDDLPPVTFRPIVLRPWMLALCLVFLLACLVLLAVALYVSEWEVENFWTNAFLTILPYILGTTSAVWVQSIVTNLSRMTPFLLCASKDGALATHSIFQECFPVPSMWDAWRCKCWFLVLSHLISWLTAFLVALKASLLGADRETGEFWIVSWAAQVLLGIYAAASLYIIGVACYLHERDTGLREDWDPVNIADHMAQFRHSDFLHLFAGTGGVERDSMIADPMLSTLKLKLGYWRLGECGERWYGFGFAQGNEEADELLKRSRDADRDRSLKFSKAELERVANKSVYSFVNPKSFDCQLAFWTSVVLSSGYIAMLFLGRTRDNTFIVPIPVGWGVVLFQLIPIQMFGMFVSFWSDARIFAATTQPFVGMREPGGRPAQDTILLDYNCLSSVEQIMLAVKNQHWKVAFAVVASAMHRLLPNLAGPSLMISQSDSKKTIVELNVPLVAFVSAWLVVEVVLIPWATLTGVETRYLPRDYLCIGDLVSWMCTSNVFEVGALSDSHDDALHVPVETQPYQSQKADMEARLRLSRQHFRFGVVPTRGSPGQYMIGLGVANSDEPELAEDQQLSLLGAKGFVMVTGAEGTVDDVVAARVIRAQGAQDEEEETDEQQPVDETRDTGVTTWGVSGVEFIAHGVNIVGKGARGLFEIVGF</sequence>
<dbReference type="Proteomes" id="UP000770015">
    <property type="component" value="Unassembled WGS sequence"/>
</dbReference>
<protein>
    <submittedName>
        <fullName evidence="3">Uncharacterized protein</fullName>
    </submittedName>
</protein>
<proteinExistence type="predicted"/>
<evidence type="ECO:0000256" key="2">
    <source>
        <dbReference type="SAM" id="Phobius"/>
    </source>
</evidence>
<feature type="compositionally biased region" description="Acidic residues" evidence="1">
    <location>
        <begin position="633"/>
        <end position="644"/>
    </location>
</feature>
<feature type="region of interest" description="Disordered" evidence="1">
    <location>
        <begin position="1"/>
        <end position="33"/>
    </location>
</feature>
<feature type="transmembrane region" description="Helical" evidence="2">
    <location>
        <begin position="476"/>
        <end position="498"/>
    </location>
</feature>
<dbReference type="InterPro" id="IPR021840">
    <property type="entry name" value="DUF3433"/>
</dbReference>
<keyword evidence="2" id="KW-1133">Transmembrane helix</keyword>
<keyword evidence="2" id="KW-0472">Membrane</keyword>
<dbReference type="EMBL" id="JAGSXJ010000004">
    <property type="protein sequence ID" value="KAH6692203.1"/>
    <property type="molecule type" value="Genomic_DNA"/>
</dbReference>
<keyword evidence="2" id="KW-0812">Transmembrane</keyword>
<organism evidence="3 4">
    <name type="scientific">Plectosphaerella plurivora</name>
    <dbReference type="NCBI Taxonomy" id="936078"/>
    <lineage>
        <taxon>Eukaryota</taxon>
        <taxon>Fungi</taxon>
        <taxon>Dikarya</taxon>
        <taxon>Ascomycota</taxon>
        <taxon>Pezizomycotina</taxon>
        <taxon>Sordariomycetes</taxon>
        <taxon>Hypocreomycetidae</taxon>
        <taxon>Glomerellales</taxon>
        <taxon>Plectosphaerellaceae</taxon>
        <taxon>Plectosphaerella</taxon>
    </lineage>
</organism>
<reference evidence="3" key="1">
    <citation type="journal article" date="2021" name="Nat. Commun.">
        <title>Genetic determinants of endophytism in the Arabidopsis root mycobiome.</title>
        <authorList>
            <person name="Mesny F."/>
            <person name="Miyauchi S."/>
            <person name="Thiergart T."/>
            <person name="Pickel B."/>
            <person name="Atanasova L."/>
            <person name="Karlsson M."/>
            <person name="Huettel B."/>
            <person name="Barry K.W."/>
            <person name="Haridas S."/>
            <person name="Chen C."/>
            <person name="Bauer D."/>
            <person name="Andreopoulos W."/>
            <person name="Pangilinan J."/>
            <person name="LaButti K."/>
            <person name="Riley R."/>
            <person name="Lipzen A."/>
            <person name="Clum A."/>
            <person name="Drula E."/>
            <person name="Henrissat B."/>
            <person name="Kohler A."/>
            <person name="Grigoriev I.V."/>
            <person name="Martin F.M."/>
            <person name="Hacquard S."/>
        </authorList>
    </citation>
    <scope>NUCLEOTIDE SEQUENCE</scope>
    <source>
        <strain evidence="3">MPI-SDFR-AT-0117</strain>
    </source>
</reference>
<feature type="transmembrane region" description="Helical" evidence="2">
    <location>
        <begin position="333"/>
        <end position="352"/>
    </location>
</feature>
<feature type="transmembrane region" description="Helical" evidence="2">
    <location>
        <begin position="186"/>
        <end position="209"/>
    </location>
</feature>
<feature type="transmembrane region" description="Helical" evidence="2">
    <location>
        <begin position="51"/>
        <end position="73"/>
    </location>
</feature>
<comment type="caution">
    <text evidence="3">The sequence shown here is derived from an EMBL/GenBank/DDBJ whole genome shotgun (WGS) entry which is preliminary data.</text>
</comment>
<feature type="transmembrane region" description="Helical" evidence="2">
    <location>
        <begin position="364"/>
        <end position="387"/>
    </location>
</feature>
<feature type="transmembrane region" description="Helical" evidence="2">
    <location>
        <begin position="85"/>
        <end position="102"/>
    </location>
</feature>
<dbReference type="OrthoDB" id="3057599at2759"/>
<dbReference type="PANTHER" id="PTHR37544">
    <property type="entry name" value="SPRAY-RELATED"/>
    <property type="match status" value="1"/>
</dbReference>
<name>A0A9P9AB10_9PEZI</name>
<gene>
    <name evidence="3" type="ORF">F5X68DRAFT_258924</name>
</gene>
<dbReference type="PANTHER" id="PTHR37544:SF1">
    <property type="entry name" value="PHOSPHORIBOSYLAMINOIMIDAZOLE-SUCCINOCARBOXAMIDE SYNTHASE"/>
    <property type="match status" value="1"/>
</dbReference>
<dbReference type="AlphaFoldDB" id="A0A9P9AB10"/>
<evidence type="ECO:0000313" key="4">
    <source>
        <dbReference type="Proteomes" id="UP000770015"/>
    </source>
</evidence>
<evidence type="ECO:0000313" key="3">
    <source>
        <dbReference type="EMBL" id="KAH6692203.1"/>
    </source>
</evidence>
<accession>A0A9P9AB10</accession>
<evidence type="ECO:0000256" key="1">
    <source>
        <dbReference type="SAM" id="MobiDB-lite"/>
    </source>
</evidence>
<feature type="transmembrane region" description="Helical" evidence="2">
    <location>
        <begin position="148"/>
        <end position="166"/>
    </location>
</feature>
<feature type="region of interest" description="Disordered" evidence="1">
    <location>
        <begin position="629"/>
        <end position="651"/>
    </location>
</feature>
<keyword evidence="4" id="KW-1185">Reference proteome</keyword>
<dbReference type="Pfam" id="PF11915">
    <property type="entry name" value="DUF3433"/>
    <property type="match status" value="2"/>
</dbReference>